<dbReference type="KEGG" id="vg:65071143"/>
<dbReference type="RefSeq" id="YP_010082143.1">
    <property type="nucleotide sequence ID" value="NC_055027.1"/>
</dbReference>
<evidence type="ECO:0000313" key="2">
    <source>
        <dbReference type="EMBL" id="QCW07651.1"/>
    </source>
</evidence>
<evidence type="ECO:0000313" key="3">
    <source>
        <dbReference type="Proteomes" id="UP000306022"/>
    </source>
</evidence>
<evidence type="ECO:0000256" key="1">
    <source>
        <dbReference type="SAM" id="Phobius"/>
    </source>
</evidence>
<dbReference type="GeneID" id="65071143"/>
<keyword evidence="1" id="KW-1133">Transmembrane helix</keyword>
<keyword evidence="1" id="KW-0472">Membrane</keyword>
<sequence>MNMGMIKTIAKTGLTIVNIAVTIYQAKQITESIKQNIDKNIEEQVREATGEKDFDLAEYRKNKEMKNSKFLQNVKVNIDIDGTPLAVYVYKKVAYGIIQLLGLATLFYFGRKLIHKIPLPSFGHKLFKLA</sequence>
<proteinExistence type="predicted"/>
<accession>A0A4Y5N1B8</accession>
<keyword evidence="3" id="KW-1185">Reference proteome</keyword>
<protein>
    <recommendedName>
        <fullName evidence="4">Holin</fullName>
    </recommendedName>
</protein>
<name>A0A4Y5N1B8_9CAUD</name>
<evidence type="ECO:0008006" key="4">
    <source>
        <dbReference type="Google" id="ProtNLM"/>
    </source>
</evidence>
<keyword evidence="1" id="KW-0812">Transmembrane</keyword>
<dbReference type="Proteomes" id="UP000306022">
    <property type="component" value="Segment"/>
</dbReference>
<reference evidence="2 3" key="1">
    <citation type="submission" date="2019-04" db="EMBL/GenBank/DDBJ databases">
        <authorList>
            <person name="de Jong A."/>
        </authorList>
    </citation>
    <scope>NUCLEOTIDE SEQUENCE [LARGE SCALE GENOMIC DNA]</scope>
</reference>
<dbReference type="EMBL" id="MK779875">
    <property type="protein sequence ID" value="QCW07651.1"/>
    <property type="molecule type" value="Genomic_DNA"/>
</dbReference>
<feature type="transmembrane region" description="Helical" evidence="1">
    <location>
        <begin position="93"/>
        <end position="110"/>
    </location>
</feature>
<organism evidence="2 3">
    <name type="scientific">Lactococcus phage CHPC971</name>
    <dbReference type="NCBI Taxonomy" id="2575255"/>
    <lineage>
        <taxon>Viruses</taxon>
        <taxon>Duplodnaviria</taxon>
        <taxon>Heunggongvirae</taxon>
        <taxon>Uroviricota</taxon>
        <taxon>Caudoviricetes</taxon>
        <taxon>Fremauxvirus</taxon>
        <taxon>Fremauxvirus CHPC971</taxon>
    </lineage>
</organism>